<keyword evidence="1 3" id="KW-0808">Transferase</keyword>
<comment type="catalytic activity">
    <reaction evidence="3">
        <text>2-C-methyl-D-erythritol 4-phosphate + CTP + H(+) = 4-CDP-2-C-methyl-D-erythritol + diphosphate</text>
        <dbReference type="Rhea" id="RHEA:13429"/>
        <dbReference type="ChEBI" id="CHEBI:15378"/>
        <dbReference type="ChEBI" id="CHEBI:33019"/>
        <dbReference type="ChEBI" id="CHEBI:37563"/>
        <dbReference type="ChEBI" id="CHEBI:57823"/>
        <dbReference type="ChEBI" id="CHEBI:58262"/>
        <dbReference type="EC" id="2.7.7.60"/>
    </reaction>
</comment>
<evidence type="ECO:0000313" key="5">
    <source>
        <dbReference type="Proteomes" id="UP000029443"/>
    </source>
</evidence>
<comment type="caution">
    <text evidence="4">The sequence shown here is derived from an EMBL/GenBank/DDBJ whole genome shotgun (WGS) entry which is preliminary data.</text>
</comment>
<feature type="site" description="Transition state stabilizer" evidence="3">
    <location>
        <position position="28"/>
    </location>
</feature>
<comment type="pathway">
    <text evidence="3">Isoprenoid biosynthesis; isopentenyl diphosphate biosynthesis via DXP pathway; isopentenyl diphosphate from 1-deoxy-D-xylulose 5-phosphate: step 2/6.</text>
</comment>
<feature type="site" description="Positions MEP for the nucleophilic attack" evidence="3">
    <location>
        <position position="159"/>
    </location>
</feature>
<protein>
    <recommendedName>
        <fullName evidence="3">2-C-methyl-D-erythritol 4-phosphate cytidylyltransferase</fullName>
        <ecNumber evidence="3">2.7.7.60</ecNumber>
    </recommendedName>
    <alternativeName>
        <fullName evidence="3">4-diphosphocytidyl-2C-methyl-D-erythritol synthase</fullName>
    </alternativeName>
    <alternativeName>
        <fullName evidence="3">MEP cytidylyltransferase</fullName>
        <shortName evidence="3">MCT</shortName>
    </alternativeName>
</protein>
<comment type="similarity">
    <text evidence="3">Belongs to the IspD/TarI cytidylyltransferase family. IspD subfamily.</text>
</comment>
<feature type="site" description="Transition state stabilizer" evidence="3">
    <location>
        <position position="21"/>
    </location>
</feature>
<dbReference type="InterPro" id="IPR034683">
    <property type="entry name" value="IspD/TarI"/>
</dbReference>
<gene>
    <name evidence="3" type="primary">ispD</name>
    <name evidence="4" type="ORF">T9A_00397</name>
</gene>
<dbReference type="NCBIfam" id="TIGR00453">
    <property type="entry name" value="ispD"/>
    <property type="match status" value="1"/>
</dbReference>
<evidence type="ECO:0000256" key="1">
    <source>
        <dbReference type="ARBA" id="ARBA00022679"/>
    </source>
</evidence>
<dbReference type="Gene3D" id="3.90.550.10">
    <property type="entry name" value="Spore Coat Polysaccharide Biosynthesis Protein SpsA, Chain A"/>
    <property type="match status" value="1"/>
</dbReference>
<dbReference type="PANTHER" id="PTHR32125">
    <property type="entry name" value="2-C-METHYL-D-ERYTHRITOL 4-PHOSPHATE CYTIDYLYLTRANSFERASE, CHLOROPLASTIC"/>
    <property type="match status" value="1"/>
</dbReference>
<sequence>MNPVINGPLYAVVPAAGIGERMGAGFPKQYLSLAGKTLAEHTLNRLLSFAPIDRVLVAVSVQDPWWPTLGVSTHSRIATVSGGAARAESVRNGVTRALELGGENAWVLVHDMARPLVRLSDIQNLLDQTDSQGAILALPVVDTIKQADDGNHIAATLDRDCIWRALTPQLFPARALHDALQGDLAGITDEASAMERVGRRPALVAGHSDNIKVTVPEDLALARFYLACQLGDEENML</sequence>
<keyword evidence="5" id="KW-1185">Reference proteome</keyword>
<name>A0ABR4WI50_9GAMM</name>
<dbReference type="InterPro" id="IPR029044">
    <property type="entry name" value="Nucleotide-diphossugar_trans"/>
</dbReference>
<feature type="site" description="Positions MEP for the nucleophilic attack" evidence="3">
    <location>
        <position position="212"/>
    </location>
</feature>
<dbReference type="EC" id="2.7.7.60" evidence="3"/>
<accession>A0ABR4WI50</accession>
<keyword evidence="2 3" id="KW-0548">Nucleotidyltransferase</keyword>
<dbReference type="CDD" id="cd02516">
    <property type="entry name" value="CDP-ME_synthetase"/>
    <property type="match status" value="1"/>
</dbReference>
<proteinExistence type="inferred from homology"/>
<keyword evidence="3" id="KW-0414">Isoprene biosynthesis</keyword>
<reference evidence="4 5" key="1">
    <citation type="submission" date="2012-09" db="EMBL/GenBank/DDBJ databases">
        <title>Genome Sequence of alkane-degrading Bacterium Alcanivorax jadensis T9.</title>
        <authorList>
            <person name="Lai Q."/>
            <person name="Shao Z."/>
        </authorList>
    </citation>
    <scope>NUCLEOTIDE SEQUENCE [LARGE SCALE GENOMIC DNA]</scope>
    <source>
        <strain evidence="4 5">T9</strain>
    </source>
</reference>
<dbReference type="InterPro" id="IPR001228">
    <property type="entry name" value="IspD"/>
</dbReference>
<evidence type="ECO:0000256" key="2">
    <source>
        <dbReference type="ARBA" id="ARBA00022695"/>
    </source>
</evidence>
<evidence type="ECO:0000313" key="4">
    <source>
        <dbReference type="EMBL" id="KGD63077.1"/>
    </source>
</evidence>
<organism evidence="4 5">
    <name type="scientific">Alcanivorax jadensis T9</name>
    <dbReference type="NCBI Taxonomy" id="1177181"/>
    <lineage>
        <taxon>Bacteria</taxon>
        <taxon>Pseudomonadati</taxon>
        <taxon>Pseudomonadota</taxon>
        <taxon>Gammaproteobacteria</taxon>
        <taxon>Oceanospirillales</taxon>
        <taxon>Alcanivoracaceae</taxon>
        <taxon>Alcanivorax</taxon>
    </lineage>
</organism>
<dbReference type="PANTHER" id="PTHR32125:SF4">
    <property type="entry name" value="2-C-METHYL-D-ERYTHRITOL 4-PHOSPHATE CYTIDYLYLTRANSFERASE, CHLOROPLASTIC"/>
    <property type="match status" value="1"/>
</dbReference>
<dbReference type="HAMAP" id="MF_00108">
    <property type="entry name" value="IspD"/>
    <property type="match status" value="1"/>
</dbReference>
<dbReference type="RefSeq" id="WP_156964804.1">
    <property type="nucleotide sequence ID" value="NZ_ARXU01000001.1"/>
</dbReference>
<dbReference type="SUPFAM" id="SSF53448">
    <property type="entry name" value="Nucleotide-diphospho-sugar transferases"/>
    <property type="match status" value="1"/>
</dbReference>
<dbReference type="Pfam" id="PF01128">
    <property type="entry name" value="IspD"/>
    <property type="match status" value="1"/>
</dbReference>
<dbReference type="EMBL" id="ARXU01000001">
    <property type="protein sequence ID" value="KGD63077.1"/>
    <property type="molecule type" value="Genomic_DNA"/>
</dbReference>
<evidence type="ECO:0000256" key="3">
    <source>
        <dbReference type="HAMAP-Rule" id="MF_00108"/>
    </source>
</evidence>
<dbReference type="InterPro" id="IPR050088">
    <property type="entry name" value="IspD/TarI_cytidylyltransf_bact"/>
</dbReference>
<comment type="function">
    <text evidence="3">Catalyzes the formation of 4-diphosphocytidyl-2-C-methyl-D-erythritol from CTP and 2-C-methyl-D-erythritol 4-phosphate (MEP).</text>
</comment>
<dbReference type="Proteomes" id="UP000029443">
    <property type="component" value="Unassembled WGS sequence"/>
</dbReference>